<reference evidence="1" key="2">
    <citation type="submission" date="2020-09" db="EMBL/GenBank/DDBJ databases">
        <authorList>
            <person name="Sun Q."/>
            <person name="Ohkuma M."/>
        </authorList>
    </citation>
    <scope>NUCLEOTIDE SEQUENCE</scope>
    <source>
        <strain evidence="1">JCM 4790</strain>
    </source>
</reference>
<protein>
    <recommendedName>
        <fullName evidence="3">AAA family ATPase</fullName>
    </recommendedName>
</protein>
<dbReference type="EMBL" id="BMVU01000087">
    <property type="protein sequence ID" value="GGY12963.1"/>
    <property type="molecule type" value="Genomic_DNA"/>
</dbReference>
<evidence type="ECO:0000313" key="2">
    <source>
        <dbReference type="Proteomes" id="UP000619244"/>
    </source>
</evidence>
<name>A0A918P1U0_9ACTN</name>
<accession>A0A918P1U0</accession>
<proteinExistence type="predicted"/>
<keyword evidence="2" id="KW-1185">Reference proteome</keyword>
<evidence type="ECO:0000313" key="1">
    <source>
        <dbReference type="EMBL" id="GGY12963.1"/>
    </source>
</evidence>
<dbReference type="Proteomes" id="UP000619244">
    <property type="component" value="Unassembled WGS sequence"/>
</dbReference>
<sequence>MTVWPRTRLEHVRASVGIASLALQQIEDDLRADDVDQEELAAILRELIEDTDPPGGFMAAVAQLLTAAARRAEQVEPDRDGDASWPLHEAAALITDNAGQRLIWAARALTRKERSRMTELIYPQMPEHSLVVLIGPSGAGKSTIARTWPASQVLSLDALREVVSDGFSVKLSVLRNFARSGLGSS</sequence>
<dbReference type="Gene3D" id="3.40.50.300">
    <property type="entry name" value="P-loop containing nucleotide triphosphate hydrolases"/>
    <property type="match status" value="1"/>
</dbReference>
<dbReference type="InterPro" id="IPR027417">
    <property type="entry name" value="P-loop_NTPase"/>
</dbReference>
<gene>
    <name evidence="1" type="ORF">GCM10010358_76670</name>
</gene>
<evidence type="ECO:0008006" key="3">
    <source>
        <dbReference type="Google" id="ProtNLM"/>
    </source>
</evidence>
<dbReference type="AlphaFoldDB" id="A0A918P1U0"/>
<organism evidence="1 2">
    <name type="scientific">Streptomyces minutiscleroticus</name>
    <dbReference type="NCBI Taxonomy" id="68238"/>
    <lineage>
        <taxon>Bacteria</taxon>
        <taxon>Bacillati</taxon>
        <taxon>Actinomycetota</taxon>
        <taxon>Actinomycetes</taxon>
        <taxon>Kitasatosporales</taxon>
        <taxon>Streptomycetaceae</taxon>
        <taxon>Streptomyces</taxon>
    </lineage>
</organism>
<dbReference type="SUPFAM" id="SSF52540">
    <property type="entry name" value="P-loop containing nucleoside triphosphate hydrolases"/>
    <property type="match status" value="1"/>
</dbReference>
<comment type="caution">
    <text evidence="1">The sequence shown here is derived from an EMBL/GenBank/DDBJ whole genome shotgun (WGS) entry which is preliminary data.</text>
</comment>
<reference evidence="1" key="1">
    <citation type="journal article" date="2014" name="Int. J. Syst. Evol. Microbiol.">
        <title>Complete genome sequence of Corynebacterium casei LMG S-19264T (=DSM 44701T), isolated from a smear-ripened cheese.</title>
        <authorList>
            <consortium name="US DOE Joint Genome Institute (JGI-PGF)"/>
            <person name="Walter F."/>
            <person name="Albersmeier A."/>
            <person name="Kalinowski J."/>
            <person name="Ruckert C."/>
        </authorList>
    </citation>
    <scope>NUCLEOTIDE SEQUENCE</scope>
    <source>
        <strain evidence="1">JCM 4790</strain>
    </source>
</reference>